<evidence type="ECO:0000313" key="3">
    <source>
        <dbReference type="Proteomes" id="UP000179807"/>
    </source>
</evidence>
<dbReference type="EMBL" id="MLAK01000700">
    <property type="protein sequence ID" value="OHT07333.1"/>
    <property type="molecule type" value="Genomic_DNA"/>
</dbReference>
<dbReference type="RefSeq" id="XP_068360469.1">
    <property type="nucleotide sequence ID" value="XM_068503787.1"/>
</dbReference>
<keyword evidence="3" id="KW-1185">Reference proteome</keyword>
<organism evidence="2 3">
    <name type="scientific">Tritrichomonas foetus</name>
    <dbReference type="NCBI Taxonomy" id="1144522"/>
    <lineage>
        <taxon>Eukaryota</taxon>
        <taxon>Metamonada</taxon>
        <taxon>Parabasalia</taxon>
        <taxon>Tritrichomonadida</taxon>
        <taxon>Tritrichomonadidae</taxon>
        <taxon>Tritrichomonas</taxon>
    </lineage>
</organism>
<accession>A0A1J4KD17</accession>
<dbReference type="Proteomes" id="UP000179807">
    <property type="component" value="Unassembled WGS sequence"/>
</dbReference>
<sequence length="821" mass="95197">MLFVLCCTLRYDRRNVFLLLMIENVHLSRTRNSRQCLLKLPTVSLGCKPERLKWPIPDSSRESFMILADIIDSSPDIIDKTTDSNENSLTSDDDDNSADASNIDDFLVFERKLSYVYYPAIYIEIGQQTEFPSNSSHFVVCANMREAKKDKKLKTLEINERKGKILNSQRKKKKDEPTIVYSHTIPFHQNVKDITRLVIENMVSNVSSRFTNWNHKESVKQLGFIISMYSPSALNLIRQVIPLPSMTTLDKTYRNQIKSIKEALLNPLKIEHMLSIINYPIDQEKQYRCCIAIDAMKFKLFESNNNENSEENSVHQPANNMYNNENDELNDEHDENYEDSGENTELPLNNPKDLVDHLLNNGYIDFDDFIPEFSDPDKLQSKIIMEKFMTFIPQKESKSNFSHLFIALVMPLDLSIDNIVINVLPHHNGQAGKYVRMHFCDLLSYLRHNTRFYPTYVCVDGDIGYQRYHQHFYDFWRSLGTEELHELVKYIPIYTEHNVLYLTDLIHFGKNRRSWLIFNVLTVHPTDDSFYLDVEKIKQFCDLGDILSDLSQLGKIQDMYPIGLFSIPVVKNLMENNCFHEALYILPVALWFESVRNEKLDRSTRILMLSLAFKIYLKFVNVIESGKLGKNINKAGIINEQKKRQYVAPLEALVRALNTIMVMIFELESGGTINFSRLSTMTEEHLNGQIRTGCHRNDSLETILSFITKYNLGMYFIEQMGLKINKKRRDYQGGITFNDDNKSNYAHIEFSDVTDDLILEGFFVICGYSSKIIDIGAAFELTEILYTFIMALYQCHAPIKIPRSGSLKRSGESIISRNMTT</sequence>
<gene>
    <name evidence="2" type="ORF">TRFO_24499</name>
</gene>
<protein>
    <submittedName>
        <fullName evidence="2">Uncharacterized protein</fullName>
    </submittedName>
</protein>
<comment type="caution">
    <text evidence="2">The sequence shown here is derived from an EMBL/GenBank/DDBJ whole genome shotgun (WGS) entry which is preliminary data.</text>
</comment>
<reference evidence="2" key="1">
    <citation type="submission" date="2016-10" db="EMBL/GenBank/DDBJ databases">
        <authorList>
            <person name="Benchimol M."/>
            <person name="Almeida L.G."/>
            <person name="Vasconcelos A.T."/>
            <person name="Perreira-Neves A."/>
            <person name="Rosa I.A."/>
            <person name="Tasca T."/>
            <person name="Bogo M.R."/>
            <person name="de Souza W."/>
        </authorList>
    </citation>
    <scope>NUCLEOTIDE SEQUENCE [LARGE SCALE GENOMIC DNA]</scope>
    <source>
        <strain evidence="2">K</strain>
    </source>
</reference>
<evidence type="ECO:0000313" key="2">
    <source>
        <dbReference type="EMBL" id="OHT07333.1"/>
    </source>
</evidence>
<feature type="compositionally biased region" description="Acidic residues" evidence="1">
    <location>
        <begin position="325"/>
        <end position="342"/>
    </location>
</feature>
<dbReference type="VEuPathDB" id="TrichDB:TRFO_24499"/>
<name>A0A1J4KD17_9EUKA</name>
<evidence type="ECO:0000256" key="1">
    <source>
        <dbReference type="SAM" id="MobiDB-lite"/>
    </source>
</evidence>
<dbReference type="GeneID" id="94838491"/>
<dbReference type="OrthoDB" id="10614795at2759"/>
<dbReference type="AlphaFoldDB" id="A0A1J4KD17"/>
<feature type="region of interest" description="Disordered" evidence="1">
    <location>
        <begin position="307"/>
        <end position="349"/>
    </location>
</feature>
<proteinExistence type="predicted"/>